<dbReference type="Proteomes" id="UP000305778">
    <property type="component" value="Unassembled WGS sequence"/>
</dbReference>
<dbReference type="RefSeq" id="WP_136728419.1">
    <property type="nucleotide sequence ID" value="NZ_SUMC01000053.1"/>
</dbReference>
<sequence length="178" mass="19233">MAALQEPQEPQNRQNPHSAAQQPVQRLTVLYDPDCRLCAFVRNWLAGQRQLVPLEPVPVGSDEARLRFPDLDHTATLREITVVGDAGQVYRGEAAWLVCLWALAEYRPVSHRLSTRAGAPFARAAVLAAAKYREGQWSTWGARPAAQPGGRVGWAPIVDARSIAAGPSACDDGCGTPG</sequence>
<comment type="caution">
    <text evidence="2">The sequence shown here is derived from an EMBL/GenBank/DDBJ whole genome shotgun (WGS) entry which is preliminary data.</text>
</comment>
<gene>
    <name evidence="2" type="ORF">FCI23_36170</name>
</gene>
<evidence type="ECO:0000256" key="1">
    <source>
        <dbReference type="SAM" id="MobiDB-lite"/>
    </source>
</evidence>
<dbReference type="AlphaFoldDB" id="A0A4U0S4P3"/>
<dbReference type="OrthoDB" id="277004at2"/>
<evidence type="ECO:0000313" key="3">
    <source>
        <dbReference type="Proteomes" id="UP000305778"/>
    </source>
</evidence>
<proteinExistence type="predicted"/>
<feature type="region of interest" description="Disordered" evidence="1">
    <location>
        <begin position="1"/>
        <end position="22"/>
    </location>
</feature>
<protein>
    <submittedName>
        <fullName evidence="2">DUF393 domain-containing protein</fullName>
    </submittedName>
</protein>
<evidence type="ECO:0000313" key="2">
    <source>
        <dbReference type="EMBL" id="TKA03293.1"/>
    </source>
</evidence>
<dbReference type="EMBL" id="SUMC01000053">
    <property type="protein sequence ID" value="TKA03293.1"/>
    <property type="molecule type" value="Genomic_DNA"/>
</dbReference>
<keyword evidence="3" id="KW-1185">Reference proteome</keyword>
<feature type="compositionally biased region" description="Low complexity" evidence="1">
    <location>
        <begin position="1"/>
        <end position="16"/>
    </location>
</feature>
<name>A0A4U0S4P3_9ACTN</name>
<accession>A0A4U0S4P3</accession>
<organism evidence="2 3">
    <name type="scientific">Actinacidiphila oryziradicis</name>
    <dbReference type="NCBI Taxonomy" id="2571141"/>
    <lineage>
        <taxon>Bacteria</taxon>
        <taxon>Bacillati</taxon>
        <taxon>Actinomycetota</taxon>
        <taxon>Actinomycetes</taxon>
        <taxon>Kitasatosporales</taxon>
        <taxon>Streptomycetaceae</taxon>
        <taxon>Actinacidiphila</taxon>
    </lineage>
</organism>
<dbReference type="InterPro" id="IPR007263">
    <property type="entry name" value="DCC1-like"/>
</dbReference>
<dbReference type="Pfam" id="PF04134">
    <property type="entry name" value="DCC1-like"/>
    <property type="match status" value="1"/>
</dbReference>
<reference evidence="2 3" key="1">
    <citation type="submission" date="2019-04" db="EMBL/GenBank/DDBJ databases">
        <title>Streptomyces oryziradicis sp. nov., a novel actinomycete isolated from rhizosphere soil of rice (Oryza sativa L.).</title>
        <authorList>
            <person name="Li C."/>
        </authorList>
    </citation>
    <scope>NUCLEOTIDE SEQUENCE [LARGE SCALE GENOMIC DNA]</scope>
    <source>
        <strain evidence="2 3">NEAU-C40</strain>
    </source>
</reference>
<dbReference type="GO" id="GO:0015035">
    <property type="term" value="F:protein-disulfide reductase activity"/>
    <property type="evidence" value="ECO:0007669"/>
    <property type="project" value="InterPro"/>
</dbReference>